<dbReference type="Proteomes" id="UP000284202">
    <property type="component" value="Unassembled WGS sequence"/>
</dbReference>
<protein>
    <submittedName>
        <fullName evidence="1">Uncharacterized protein</fullName>
    </submittedName>
</protein>
<accession>A0A418SPK6</accession>
<proteinExistence type="predicted"/>
<evidence type="ECO:0000313" key="2">
    <source>
        <dbReference type="Proteomes" id="UP000284202"/>
    </source>
</evidence>
<keyword evidence="2" id="KW-1185">Reference proteome</keyword>
<sequence length="72" mass="7825">MLIDKAGQIEQARRHPEPAGSAVCLFIMQLSEDLRMKRAVLASSGPDLPQIFAKAAKLVVAGFRWVITDCSA</sequence>
<organism evidence="1 2">
    <name type="scientific">Paracoccus onubensis</name>
    <dbReference type="NCBI Taxonomy" id="1675788"/>
    <lineage>
        <taxon>Bacteria</taxon>
        <taxon>Pseudomonadati</taxon>
        <taxon>Pseudomonadota</taxon>
        <taxon>Alphaproteobacteria</taxon>
        <taxon>Rhodobacterales</taxon>
        <taxon>Paracoccaceae</taxon>
        <taxon>Paracoccus</taxon>
    </lineage>
</organism>
<dbReference type="AlphaFoldDB" id="A0A418SPK6"/>
<dbReference type="EMBL" id="QZCG01000013">
    <property type="protein sequence ID" value="RJE82852.1"/>
    <property type="molecule type" value="Genomic_DNA"/>
</dbReference>
<reference evidence="2" key="1">
    <citation type="submission" date="2018-09" db="EMBL/GenBank/DDBJ databases">
        <title>Acidovorax cavernicola nov. sp. isolated from Gruta de las Maravillas (Aracena, Spain).</title>
        <authorList>
            <person name="Jurado V."/>
            <person name="Gutierrez-Patricio S."/>
            <person name="Gonzalez-Pimentel J.L."/>
            <person name="Miller A.Z."/>
            <person name="Laiz L."/>
            <person name="Saiz-Jimenez C."/>
        </authorList>
    </citation>
    <scope>NUCLEOTIDE SEQUENCE [LARGE SCALE GENOMIC DNA]</scope>
    <source>
        <strain evidence="2">1011MAR3C25</strain>
    </source>
</reference>
<gene>
    <name evidence="1" type="ORF">D3P04_17555</name>
</gene>
<comment type="caution">
    <text evidence="1">The sequence shown here is derived from an EMBL/GenBank/DDBJ whole genome shotgun (WGS) entry which is preliminary data.</text>
</comment>
<evidence type="ECO:0000313" key="1">
    <source>
        <dbReference type="EMBL" id="RJE82852.1"/>
    </source>
</evidence>
<name>A0A418SPK6_9RHOB</name>